<reference evidence="2 3" key="1">
    <citation type="submission" date="2016-10" db="EMBL/GenBank/DDBJ databases">
        <title>Actinomyces aegypiusis sp. nov., isolated from the Aegypius monachus in Qinghai Tibet Plateau China.</title>
        <authorList>
            <person name="Wang Y."/>
        </authorList>
    </citation>
    <scope>NUCLEOTIDE SEQUENCE [LARGE SCALE GENOMIC DNA]</scope>
    <source>
        <strain evidence="2 3">VUL4_3</strain>
    </source>
</reference>
<dbReference type="Proteomes" id="UP000176288">
    <property type="component" value="Chromosome"/>
</dbReference>
<protein>
    <submittedName>
        <fullName evidence="2">Drug:proton antiporter</fullName>
    </submittedName>
</protein>
<dbReference type="SUPFAM" id="SSF51905">
    <property type="entry name" value="FAD/NAD(P)-binding domain"/>
    <property type="match status" value="1"/>
</dbReference>
<dbReference type="PANTHER" id="PTHR42685">
    <property type="entry name" value="GERANYLGERANYL DIPHOSPHATE REDUCTASE"/>
    <property type="match status" value="1"/>
</dbReference>
<gene>
    <name evidence="2" type="ORF">BK816_01790</name>
</gene>
<dbReference type="Gene3D" id="3.50.50.60">
    <property type="entry name" value="FAD/NAD(P)-binding domain"/>
    <property type="match status" value="1"/>
</dbReference>
<dbReference type="PRINTS" id="PR00420">
    <property type="entry name" value="RNGMNOXGNASE"/>
</dbReference>
<dbReference type="STRING" id="1912795.BK816_01790"/>
<dbReference type="GO" id="GO:0016628">
    <property type="term" value="F:oxidoreductase activity, acting on the CH-CH group of donors, NAD or NADP as acceptor"/>
    <property type="evidence" value="ECO:0007669"/>
    <property type="project" value="InterPro"/>
</dbReference>
<dbReference type="GO" id="GO:0071949">
    <property type="term" value="F:FAD binding"/>
    <property type="evidence" value="ECO:0007669"/>
    <property type="project" value="InterPro"/>
</dbReference>
<keyword evidence="3" id="KW-1185">Reference proteome</keyword>
<dbReference type="PANTHER" id="PTHR42685:SF22">
    <property type="entry name" value="CONDITIONED MEDIUM FACTOR RECEPTOR 1"/>
    <property type="match status" value="1"/>
</dbReference>
<evidence type="ECO:0000259" key="1">
    <source>
        <dbReference type="Pfam" id="PF01494"/>
    </source>
</evidence>
<dbReference type="NCBIfam" id="TIGR02032">
    <property type="entry name" value="GG-red-SF"/>
    <property type="match status" value="1"/>
</dbReference>
<dbReference type="EMBL" id="CP017812">
    <property type="protein sequence ID" value="AOZ72183.1"/>
    <property type="molecule type" value="Genomic_DNA"/>
</dbReference>
<dbReference type="Pfam" id="PF01494">
    <property type="entry name" value="FAD_binding_3"/>
    <property type="match status" value="1"/>
</dbReference>
<dbReference type="KEGG" id="avu:BK816_01790"/>
<sequence length="424" mass="45191">MASTHAIKTDVVVVGAGPGGSAAAYYLAKAGVEVYLLEKATFPRDKICGDGLTPAAVNELALMGIDTSNWQRNLGLEVVGGGHEIRLPWPAQRSLPDFGMACPRMELDETLARAAAKAGANLVEGVLVKELKTDATGRVNGVVGFKGRGEDEERYDISAKLVVDAGGVAARLAISAGRQAAARRPMAVAARTYFRSPLGDTDWMISHLELWDGKPGESNLLPGYGWIFPLGDGLVNVGLGSVSSNKAATKLPYKQIFGAWCANLPEEWGFTEENQTAPLRSAALPMCFNRKPQYADGLALIGDAAGMVSPFNGEGIAPAMQAGRFLAEAFVLACARDTQSGFDLAMSAYPQALRNQLGGYYSLGRIFVKLIERPQIMRACTKYGLPRPALMKLVHKLLSDGYERSGGDLSDKLIQTLTKVVPSA</sequence>
<dbReference type="AlphaFoldDB" id="A0A1D9MJ15"/>
<organism evidence="2 3">
    <name type="scientific">Boudabousia tangfeifanii</name>
    <dbReference type="NCBI Taxonomy" id="1912795"/>
    <lineage>
        <taxon>Bacteria</taxon>
        <taxon>Bacillati</taxon>
        <taxon>Actinomycetota</taxon>
        <taxon>Actinomycetes</taxon>
        <taxon>Actinomycetales</taxon>
        <taxon>Actinomycetaceae</taxon>
        <taxon>Boudabousia</taxon>
    </lineage>
</organism>
<name>A0A1D9MJ15_9ACTO</name>
<proteinExistence type="predicted"/>
<evidence type="ECO:0000313" key="2">
    <source>
        <dbReference type="EMBL" id="AOZ72183.1"/>
    </source>
</evidence>
<dbReference type="InterPro" id="IPR036188">
    <property type="entry name" value="FAD/NAD-bd_sf"/>
</dbReference>
<accession>A0A1D9MJ15</accession>
<feature type="domain" description="FAD-binding" evidence="1">
    <location>
        <begin position="8"/>
        <end position="330"/>
    </location>
</feature>
<dbReference type="InterPro" id="IPR011777">
    <property type="entry name" value="Geranylgeranyl_Rdtase_fam"/>
</dbReference>
<dbReference type="RefSeq" id="WP_071163649.1">
    <property type="nucleotide sequence ID" value="NZ_CP017812.1"/>
</dbReference>
<evidence type="ECO:0000313" key="3">
    <source>
        <dbReference type="Proteomes" id="UP000176288"/>
    </source>
</evidence>
<dbReference type="InterPro" id="IPR050407">
    <property type="entry name" value="Geranylgeranyl_reductase"/>
</dbReference>
<dbReference type="InterPro" id="IPR002938">
    <property type="entry name" value="FAD-bd"/>
</dbReference>